<accession>A0A1V2H5J4</accession>
<dbReference type="InterPro" id="IPR002491">
    <property type="entry name" value="ABC_transptr_periplasmic_BD"/>
</dbReference>
<dbReference type="PANTHER" id="PTHR30535:SF34">
    <property type="entry name" value="MOLYBDATE-BINDING PROTEIN MOLA"/>
    <property type="match status" value="1"/>
</dbReference>
<name>A0A1V2H5J4_9PROT</name>
<dbReference type="OrthoDB" id="9775594at2"/>
<reference evidence="3 4" key="1">
    <citation type="submission" date="2016-10" db="EMBL/GenBank/DDBJ databases">
        <title>Draft Genome sequence of Roseomonas sp. strain M3.</title>
        <authorList>
            <person name="Subhash Y."/>
            <person name="Lee S."/>
        </authorList>
    </citation>
    <scope>NUCLEOTIDE SEQUENCE [LARGE SCALE GENOMIC DNA]</scope>
    <source>
        <strain evidence="3 4">M3</strain>
    </source>
</reference>
<dbReference type="Pfam" id="PF01497">
    <property type="entry name" value="Peripla_BP_2"/>
    <property type="match status" value="1"/>
</dbReference>
<protein>
    <submittedName>
        <fullName evidence="3">Ferrichrome ABC transporter</fullName>
    </submittedName>
</protein>
<feature type="domain" description="Fe/B12 periplasmic-binding" evidence="2">
    <location>
        <begin position="48"/>
        <end position="353"/>
    </location>
</feature>
<evidence type="ECO:0000256" key="1">
    <source>
        <dbReference type="SAM" id="SignalP"/>
    </source>
</evidence>
<dbReference type="PROSITE" id="PS50983">
    <property type="entry name" value="FE_B12_PBP"/>
    <property type="match status" value="1"/>
</dbReference>
<comment type="caution">
    <text evidence="3">The sequence shown here is derived from an EMBL/GenBank/DDBJ whole genome shotgun (WGS) entry which is preliminary data.</text>
</comment>
<organism evidence="3 4">
    <name type="scientific">Teichococcus deserti</name>
    <dbReference type="NCBI Taxonomy" id="1817963"/>
    <lineage>
        <taxon>Bacteria</taxon>
        <taxon>Pseudomonadati</taxon>
        <taxon>Pseudomonadota</taxon>
        <taxon>Alphaproteobacteria</taxon>
        <taxon>Acetobacterales</taxon>
        <taxon>Roseomonadaceae</taxon>
        <taxon>Roseomonas</taxon>
    </lineage>
</organism>
<feature type="signal peptide" evidence="1">
    <location>
        <begin position="1"/>
        <end position="26"/>
    </location>
</feature>
<evidence type="ECO:0000259" key="2">
    <source>
        <dbReference type="PROSITE" id="PS50983"/>
    </source>
</evidence>
<dbReference type="EMBL" id="MLCO01000077">
    <property type="protein sequence ID" value="ONG54974.1"/>
    <property type="molecule type" value="Genomic_DNA"/>
</dbReference>
<keyword evidence="4" id="KW-1185">Reference proteome</keyword>
<evidence type="ECO:0000313" key="3">
    <source>
        <dbReference type="EMBL" id="ONG54974.1"/>
    </source>
</evidence>
<dbReference type="SUPFAM" id="SSF53807">
    <property type="entry name" value="Helical backbone' metal receptor"/>
    <property type="match status" value="1"/>
</dbReference>
<dbReference type="AlphaFoldDB" id="A0A1V2H5J4"/>
<proteinExistence type="predicted"/>
<dbReference type="RefSeq" id="WP_076957131.1">
    <property type="nucleotide sequence ID" value="NZ_MLCO01000077.1"/>
</dbReference>
<evidence type="ECO:0000313" key="4">
    <source>
        <dbReference type="Proteomes" id="UP000188879"/>
    </source>
</evidence>
<sequence length="384" mass="41004">MRRRRLLQAHGALLALLCAPAPPAAAQSAAGTAAAASWPRQVVDAAGRTVTIARPPGRILLGSGFNLIPLSLLHPDPVSLVVAWANDLKRVNPPMAEAFERRFPRLATLPLIGDNNAAGLSLEHALSAAPDLALMSGWHYWSDTGRLVIQRLQDAGIPTLVLNFSDDPLANTPRSMRALGQAIGREAQAEAFSTFYEQRVAAIRAKVAARPEPRPRVILQAFGGSTDCCWVWNNGGLGSLLAALGVRNIGAEVLPPAGLGGTMYLESMLAQDPEVYVTTGLPRREFTIGPGVTQEQSRASLAQVVRGAGLSSLSAARHGRLHGLWNHFNAVPLNLLAFEAMARWCRPDLFPALDPAATLAEINSRFAALPFEGTFWVSVDPAQP</sequence>
<dbReference type="NCBIfam" id="NF010649">
    <property type="entry name" value="PRK14048.1"/>
    <property type="match status" value="1"/>
</dbReference>
<keyword evidence="1" id="KW-0732">Signal</keyword>
<dbReference type="PANTHER" id="PTHR30535">
    <property type="entry name" value="VITAMIN B12-BINDING PROTEIN"/>
    <property type="match status" value="1"/>
</dbReference>
<feature type="chain" id="PRO_5012956951" evidence="1">
    <location>
        <begin position="27"/>
        <end position="384"/>
    </location>
</feature>
<dbReference type="Gene3D" id="3.40.50.1980">
    <property type="entry name" value="Nitrogenase molybdenum iron protein domain"/>
    <property type="match status" value="2"/>
</dbReference>
<gene>
    <name evidence="3" type="ORF">BKE38_09585</name>
</gene>
<dbReference type="Proteomes" id="UP000188879">
    <property type="component" value="Unassembled WGS sequence"/>
</dbReference>
<dbReference type="InterPro" id="IPR050902">
    <property type="entry name" value="ABC_Transporter_SBP"/>
</dbReference>